<name>A0A0C9VX52_9AGAM</name>
<protein>
    <submittedName>
        <fullName evidence="2">Uncharacterized protein</fullName>
    </submittedName>
</protein>
<dbReference type="AlphaFoldDB" id="A0A0C9VX52"/>
<reference evidence="2 3" key="1">
    <citation type="submission" date="2014-04" db="EMBL/GenBank/DDBJ databases">
        <title>Evolutionary Origins and Diversification of the Mycorrhizal Mutualists.</title>
        <authorList>
            <consortium name="DOE Joint Genome Institute"/>
            <consortium name="Mycorrhizal Genomics Consortium"/>
            <person name="Kohler A."/>
            <person name="Kuo A."/>
            <person name="Nagy L.G."/>
            <person name="Floudas D."/>
            <person name="Copeland A."/>
            <person name="Barry K.W."/>
            <person name="Cichocki N."/>
            <person name="Veneault-Fourrey C."/>
            <person name="LaButti K."/>
            <person name="Lindquist E.A."/>
            <person name="Lipzen A."/>
            <person name="Lundell T."/>
            <person name="Morin E."/>
            <person name="Murat C."/>
            <person name="Riley R."/>
            <person name="Ohm R."/>
            <person name="Sun H."/>
            <person name="Tunlid A."/>
            <person name="Henrissat B."/>
            <person name="Grigoriev I.V."/>
            <person name="Hibbett D.S."/>
            <person name="Martin F."/>
        </authorList>
    </citation>
    <scope>NUCLEOTIDE SEQUENCE [LARGE SCALE GENOMIC DNA]</scope>
    <source>
        <strain evidence="2 3">MD-312</strain>
    </source>
</reference>
<dbReference type="Proteomes" id="UP000053820">
    <property type="component" value="Unassembled WGS sequence"/>
</dbReference>
<dbReference type="HOGENOM" id="CLU_2740344_0_0_1"/>
<evidence type="ECO:0000256" key="1">
    <source>
        <dbReference type="SAM" id="MobiDB-lite"/>
    </source>
</evidence>
<gene>
    <name evidence="2" type="ORF">HYDPIDRAFT_120203</name>
</gene>
<sequence>MFEAKLKLPFNPILCVAELGKALEVINAKVQNSLTIDPTRGFSRDIAPRGATSSGEKRHRGAPTCKRKLCL</sequence>
<proteinExistence type="predicted"/>
<feature type="region of interest" description="Disordered" evidence="1">
    <location>
        <begin position="45"/>
        <end position="71"/>
    </location>
</feature>
<accession>A0A0C9VX52</accession>
<organism evidence="2 3">
    <name type="scientific">Hydnomerulius pinastri MD-312</name>
    <dbReference type="NCBI Taxonomy" id="994086"/>
    <lineage>
        <taxon>Eukaryota</taxon>
        <taxon>Fungi</taxon>
        <taxon>Dikarya</taxon>
        <taxon>Basidiomycota</taxon>
        <taxon>Agaricomycotina</taxon>
        <taxon>Agaricomycetes</taxon>
        <taxon>Agaricomycetidae</taxon>
        <taxon>Boletales</taxon>
        <taxon>Boletales incertae sedis</taxon>
        <taxon>Leucogyrophana</taxon>
    </lineage>
</organism>
<evidence type="ECO:0000313" key="2">
    <source>
        <dbReference type="EMBL" id="KIJ57893.1"/>
    </source>
</evidence>
<dbReference type="EMBL" id="KN840060">
    <property type="protein sequence ID" value="KIJ57893.1"/>
    <property type="molecule type" value="Genomic_DNA"/>
</dbReference>
<evidence type="ECO:0000313" key="3">
    <source>
        <dbReference type="Proteomes" id="UP000053820"/>
    </source>
</evidence>
<keyword evidence="3" id="KW-1185">Reference proteome</keyword>
<feature type="compositionally biased region" description="Basic residues" evidence="1">
    <location>
        <begin position="57"/>
        <end position="71"/>
    </location>
</feature>